<evidence type="ECO:0000313" key="2">
    <source>
        <dbReference type="Proteomes" id="UP001595758"/>
    </source>
</evidence>
<reference evidence="2" key="1">
    <citation type="journal article" date="2019" name="Int. J. Syst. Evol. Microbiol.">
        <title>The Global Catalogue of Microorganisms (GCM) 10K type strain sequencing project: providing services to taxonomists for standard genome sequencing and annotation.</title>
        <authorList>
            <consortium name="The Broad Institute Genomics Platform"/>
            <consortium name="The Broad Institute Genome Sequencing Center for Infectious Disease"/>
            <person name="Wu L."/>
            <person name="Ma J."/>
        </authorList>
    </citation>
    <scope>NUCLEOTIDE SEQUENCE [LARGE SCALE GENOMIC DNA]</scope>
    <source>
        <strain evidence="2">CCUG 59858</strain>
    </source>
</reference>
<keyword evidence="2" id="KW-1185">Reference proteome</keyword>
<proteinExistence type="predicted"/>
<organism evidence="1 2">
    <name type="scientific">Legionella dresdenensis</name>
    <dbReference type="NCBI Taxonomy" id="450200"/>
    <lineage>
        <taxon>Bacteria</taxon>
        <taxon>Pseudomonadati</taxon>
        <taxon>Pseudomonadota</taxon>
        <taxon>Gammaproteobacteria</taxon>
        <taxon>Legionellales</taxon>
        <taxon>Legionellaceae</taxon>
        <taxon>Legionella</taxon>
    </lineage>
</organism>
<dbReference type="EMBL" id="JBHSAB010000001">
    <property type="protein sequence ID" value="MFC3907567.1"/>
    <property type="molecule type" value="Genomic_DNA"/>
</dbReference>
<protein>
    <submittedName>
        <fullName evidence="1">Uncharacterized protein</fullName>
    </submittedName>
</protein>
<accession>A0ABV8CCA9</accession>
<evidence type="ECO:0000313" key="1">
    <source>
        <dbReference type="EMBL" id="MFC3907567.1"/>
    </source>
</evidence>
<comment type="caution">
    <text evidence="1">The sequence shown here is derived from an EMBL/GenBank/DDBJ whole genome shotgun (WGS) entry which is preliminary data.</text>
</comment>
<dbReference type="Proteomes" id="UP001595758">
    <property type="component" value="Unassembled WGS sequence"/>
</dbReference>
<sequence length="425" mass="49292">MRRDINPEKWAEFVAKQPHNEQAIFHKARQLMEKADLISSDFSSCLTVDAVNIQAQAREKQLNSYVESKVYNEIAQQSNTQLKELVDVWIAGIRQDIIEKSESKITKLNQIGPFEKALEGLKTIQHSVIYARDMRLEITIVLNEYHNGFRSSESFIRATTEIINKYQKEYTLKNDKEWNVIVDNMLKCLYSMQEKKLDQWAQQPVPQTDEEKFIAEMRANINSDFSPYVSVDVVKSRIEACERQISSYVGSKKYKEIAQQSSPLAKDKIDQEIERIRQDINEKSKNQIVKIQQVKPFKKEVDKLLSMNNNKTFARELHHEINTELAKYLHNKIELHEFKKRCATTLEKYEGNKEVKEHRGFKKAIASILAAIKVLVDTASKDMGKKFTAEVNTRSVNKIKDIKKSLHELKEPSAAEESTIRPKTL</sequence>
<name>A0ABV8CCA9_9GAMM</name>
<gene>
    <name evidence="1" type="ORF">ACFORL_00555</name>
</gene>
<dbReference type="RefSeq" id="WP_382340054.1">
    <property type="nucleotide sequence ID" value="NZ_JBHSAB010000001.1"/>
</dbReference>